<keyword evidence="2" id="KW-0812">Transmembrane</keyword>
<name>A0ABU7MKY3_9BACT</name>
<evidence type="ECO:0008006" key="6">
    <source>
        <dbReference type="Google" id="ProtNLM"/>
    </source>
</evidence>
<keyword evidence="2" id="KW-1133">Transmembrane helix</keyword>
<dbReference type="Gene3D" id="1.20.120.1850">
    <property type="entry name" value="Ebh helix bundles repeating unit (S and A modules)"/>
    <property type="match status" value="3"/>
</dbReference>
<evidence type="ECO:0000256" key="1">
    <source>
        <dbReference type="SAM" id="Coils"/>
    </source>
</evidence>
<reference evidence="4" key="1">
    <citation type="submission" date="2024-01" db="EMBL/GenBank/DDBJ databases">
        <title>Genome sequence of Mycoplasma ciconiae type strain DSM 25251.</title>
        <authorList>
            <person name="Spergser J."/>
        </authorList>
    </citation>
    <scope>NUCLEOTIDE SEQUENCE [LARGE SCALE GENOMIC DNA]</scope>
    <source>
        <strain evidence="4">DSM 25251</strain>
    </source>
</reference>
<evidence type="ECO:0000256" key="2">
    <source>
        <dbReference type="SAM" id="Phobius"/>
    </source>
</evidence>
<proteinExistence type="predicted"/>
<protein>
    <recommendedName>
        <fullName evidence="6">ECM-binding protein homolog</fullName>
    </recommendedName>
</protein>
<dbReference type="RefSeq" id="WP_330500596.1">
    <property type="nucleotide sequence ID" value="NZ_JAZDWZ010000003.1"/>
</dbReference>
<organism evidence="4 5">
    <name type="scientific">Mycoplasmopsis ciconiae</name>
    <dbReference type="NCBI Taxonomy" id="561067"/>
    <lineage>
        <taxon>Bacteria</taxon>
        <taxon>Bacillati</taxon>
        <taxon>Mycoplasmatota</taxon>
        <taxon>Mycoplasmoidales</taxon>
        <taxon>Metamycoplasmataceae</taxon>
        <taxon>Mycoplasmopsis</taxon>
    </lineage>
</organism>
<accession>A0ABU7MKY3</accession>
<feature type="coiled-coil region" evidence="1">
    <location>
        <begin position="2187"/>
        <end position="2218"/>
    </location>
</feature>
<feature type="chain" id="PRO_5045530478" description="ECM-binding protein homolog" evidence="3">
    <location>
        <begin position="28"/>
        <end position="2359"/>
    </location>
</feature>
<gene>
    <name evidence="4" type="ORF">V2E24_01140</name>
</gene>
<keyword evidence="2" id="KW-0472">Membrane</keyword>
<keyword evidence="3" id="KW-0732">Signal</keyword>
<evidence type="ECO:0000313" key="5">
    <source>
        <dbReference type="Proteomes" id="UP001344817"/>
    </source>
</evidence>
<evidence type="ECO:0000313" key="4">
    <source>
        <dbReference type="EMBL" id="MEE3928182.1"/>
    </source>
</evidence>
<feature type="signal peptide" evidence="3">
    <location>
        <begin position="1"/>
        <end position="27"/>
    </location>
</feature>
<sequence>MKKNKIRNSLNILLGTSLLTLPFLSLSSGTEKENQDQNIDTNWINPANNTQTTEEYNNQNLPWYKYKGVDYQYSQYNWFTSENAFQEYNFQNLAFSQLDNNWNVSNSFYQHSYNDKFIDDSLKIYTPSNKTKNKYTFNDSQINTPGGFWNKNWSNFTNENENEQYQQWEFEFNSAAMVDFNRELNVSTNYDNPKIGGPIQFIPQVYNFAIALSQDIEIVPGSLIIGAIKRFKDNVPVFDNVGAGTQGSGFKPFGPKGNWRAQQVSRSTEGYDGQIIFFENDEVNKSYLPWIGTNSNISYILSNKNNPNFPKNKSPLGDKIFDDLKDNPKSSIISNADLSSSFDIKPNFVFDSLIPNSDSKNVAVLSNLSFFNNWEVDANQQNANSFKTKLTDKLFSSDVNKATAASLISESSKIKFAEINYDQIGSVLTGQLRLAKKDSITEDGLLKDTENSDILPTIKVKFLTRVSRRPQNYTNNSSTQKGSFVSSIFVAPKSESSNANVWQYYEQQDNAEKPNFVPQREASYIRSKTSFFNSSSINENIPVTLDIQNTINNISFKNPLNPNQTIQNVEPILKPQYDYMPSWNKDGQTYDWLLTWFQNDPEKGLNFINSYRGGVEVDLNGNYKNFKYNFIWNKGSVSFIKNYEMNTQYVSSVIKFPQLEDGQTQSAFFNVSKRGLVFERPNHGNTFKNAQDLKYKNETWKDEVSVSLTQTGINKDVLLRLVKQNALVQNPSASTLNLANNVLTQQQKDALLSGLMNDWNPQHFSDSNKQKWYGYIFEINQQSILAEQNKILGPKVKQNISTKITFEEYSTNSKYINSLVAYKFSNKQKRDNFELTFANLDKTKDASLIEFGADKYISQQSLNNIKSYNQAFDDALRALNGKEELDKLIAQIPTTLNSHYYNQIVELMINSANLEEAAKFIDASVQLNNTLVQASENVTKYTNIKNNNLTQTTTKDELNKYAYSSIQPKTNFDNSLKNLTTHTNNPNATLSSISDINNLKNNVSSLNNDIKNKFNELNGDVNLKTINNIIEQIKTKITEATSLSPAFSSLTNAINTAKNDIKITLPHNNYQFENLKSTLEADLNNLNYQIELHNLKKQAINTLNQQEFLRQNKKDAFKNQINSATTKEAVNNALNEAITNNNFKKAKYQEIVDLGYLNQTQLGQYKEKIISEDAESRFVELATSLNALMKQAKVRIDALNNAQLKNNLLNEWKTVAARTASVELILKKLNAIDEINQLSIIDESIKTNANINLSVVDNSSALASILQSTKDLNNAYVELKNTVNDINPVEFRKTNSYKLANEDLKTRFEDALNDAQNLLNTATNTDKNYVNTVRNNLFQTWAEINNFSYDVDLSNIIYLTQKESIKLVALTQDSQSAANGVKDLAIMLDNKIGEYLNVARDYAFNLSQFENADFAKYIEQELLVYKNRLNDFNLQIETISNTNFVNKEQFTTLQNNVEELIANLSADLSANINLAKITLLNEINNVNPTLLNEENKEILAKEILALNSAKSLAQDLANIENKALNIAKQNANALIVTSKTLDQNQKNQYIAKEYYSNFVEIEQNLNEATNLAKDNLDNLINLSKIPNKDNFKQQNNFEQASDIEQINNIYDKLIEVAKEYALNLLNQTNEIDLNTKEIIKNQINSSNSIEEINDNIDLINFKIDLAHLKEIYDQSQEWNDLLNPDTQTEALKLKTNLNQLTFTAEQILNYYQNNLQHSQEDVYKVSNSINDLESINTSAQNLMTKTKNNLSILVQSLEQKTDLASEIIPKLNEAKTLVQDSSWHMYLEYIKTFEQLQDLKNKNELFNKYNEVLQLENKTPKVDEALEFAKNVINTFPATQEQIQEAIDKLNYAHLNNQEIEQLNEQKQNWSLAVANLEYLSNIEISNFSDLIKSSTSLKQAQSNFEKAQVENTLKQQLTNKIDSDYPNLNKDQISYAKDELKKSVNNPKLLDSKYQNNTFKTSAQVIEEIDSLNAAMGDLKTTKDILQAYDLNKYPASDIQIKNISDGIELANKLITNTPINKDDFGNYTFVEKENNNWNKAEVNNLEQELKNNLKSYFKDVINNNDQADLDLKNQAQNQIEQIDFTNDFNNAITEAENIINNFIDESSAQKPVNEDDSLKEQILQNLKSLINKYDQILKDKTQDLIAQIKDDQTFTQSAKDSLLAIEQLNNLNDLFQKYQELDYQNSEDKNKYNQYINQIKELVNNLSEVKNQLNLENTFDQINQNLLNKIKQNTSQIVTFVNMSESLKSVNKDGFIQAANKDNSQQNQKIKQIILENQIFEMINKTQVTQEELNNYTNVANSQDLPKIIQSILKTYTPKLQTKDNLYWLLLLLLIIPASALIWWLIAAKKKKEDNQQ</sequence>
<dbReference type="EMBL" id="JAZDWZ010000003">
    <property type="protein sequence ID" value="MEE3928182.1"/>
    <property type="molecule type" value="Genomic_DNA"/>
</dbReference>
<comment type="caution">
    <text evidence="4">The sequence shown here is derived from an EMBL/GenBank/DDBJ whole genome shotgun (WGS) entry which is preliminary data.</text>
</comment>
<keyword evidence="1" id="KW-0175">Coiled coil</keyword>
<dbReference type="Proteomes" id="UP001344817">
    <property type="component" value="Unassembled WGS sequence"/>
</dbReference>
<feature type="transmembrane region" description="Helical" evidence="2">
    <location>
        <begin position="2328"/>
        <end position="2349"/>
    </location>
</feature>
<keyword evidence="5" id="KW-1185">Reference proteome</keyword>
<evidence type="ECO:0000256" key="3">
    <source>
        <dbReference type="SAM" id="SignalP"/>
    </source>
</evidence>